<dbReference type="SUPFAM" id="SSF82866">
    <property type="entry name" value="Multidrug efflux transporter AcrB transmembrane domain"/>
    <property type="match status" value="1"/>
</dbReference>
<accession>A0A0F9FQ80</accession>
<dbReference type="InterPro" id="IPR004869">
    <property type="entry name" value="MMPL_dom"/>
</dbReference>
<dbReference type="PANTHER" id="PTHR33406">
    <property type="entry name" value="MEMBRANE PROTEIN MJ1562-RELATED"/>
    <property type="match status" value="1"/>
</dbReference>
<feature type="domain" description="Membrane transport protein MMPL" evidence="8">
    <location>
        <begin position="10"/>
        <end position="75"/>
    </location>
</feature>
<comment type="subcellular location">
    <subcellularLocation>
        <location evidence="1">Cell membrane</location>
        <topology evidence="1">Multi-pass membrane protein</topology>
    </subcellularLocation>
</comment>
<keyword evidence="4 7" id="KW-0812">Transmembrane</keyword>
<evidence type="ECO:0000256" key="3">
    <source>
        <dbReference type="ARBA" id="ARBA00022475"/>
    </source>
</evidence>
<keyword evidence="5 7" id="KW-1133">Transmembrane helix</keyword>
<reference evidence="9" key="1">
    <citation type="journal article" date="2015" name="Nature">
        <title>Complex archaea that bridge the gap between prokaryotes and eukaryotes.</title>
        <authorList>
            <person name="Spang A."/>
            <person name="Saw J.H."/>
            <person name="Jorgensen S.L."/>
            <person name="Zaremba-Niedzwiedzka K."/>
            <person name="Martijn J."/>
            <person name="Lind A.E."/>
            <person name="van Eijk R."/>
            <person name="Schleper C."/>
            <person name="Guy L."/>
            <person name="Ettema T.J."/>
        </authorList>
    </citation>
    <scope>NUCLEOTIDE SEQUENCE</scope>
</reference>
<keyword evidence="6 7" id="KW-0472">Membrane</keyword>
<proteinExistence type="inferred from homology"/>
<evidence type="ECO:0000259" key="8">
    <source>
        <dbReference type="Pfam" id="PF03176"/>
    </source>
</evidence>
<evidence type="ECO:0000256" key="2">
    <source>
        <dbReference type="ARBA" id="ARBA00010157"/>
    </source>
</evidence>
<evidence type="ECO:0000256" key="6">
    <source>
        <dbReference type="ARBA" id="ARBA00023136"/>
    </source>
</evidence>
<dbReference type="AlphaFoldDB" id="A0A0F9FQ80"/>
<organism evidence="9">
    <name type="scientific">marine sediment metagenome</name>
    <dbReference type="NCBI Taxonomy" id="412755"/>
    <lineage>
        <taxon>unclassified sequences</taxon>
        <taxon>metagenomes</taxon>
        <taxon>ecological metagenomes</taxon>
    </lineage>
</organism>
<dbReference type="PANTHER" id="PTHR33406:SF6">
    <property type="entry name" value="MEMBRANE PROTEIN YDGH-RELATED"/>
    <property type="match status" value="1"/>
</dbReference>
<evidence type="ECO:0000256" key="7">
    <source>
        <dbReference type="SAM" id="Phobius"/>
    </source>
</evidence>
<dbReference type="Pfam" id="PF03176">
    <property type="entry name" value="MMPL"/>
    <property type="match status" value="1"/>
</dbReference>
<comment type="caution">
    <text evidence="9">The sequence shown here is derived from an EMBL/GenBank/DDBJ whole genome shotgun (WGS) entry which is preliminary data.</text>
</comment>
<name>A0A0F9FQ80_9ZZZZ</name>
<sequence length="119" mass="13052">WVFTVLLGQEGLDWKVEVFVFVVMVAVGVDYNIFLAARLFQEARRLPPRQAVREAVNHTGPVISSCGVIIAATLGDKLRHRALGVAQIAEMPRARRAGAHAGRHPVHLRQVLVVNAIDA</sequence>
<dbReference type="Gene3D" id="1.20.1640.10">
    <property type="entry name" value="Multidrug efflux transporter AcrB transmembrane domain"/>
    <property type="match status" value="1"/>
</dbReference>
<dbReference type="InterPro" id="IPR050545">
    <property type="entry name" value="Mycobact_MmpL"/>
</dbReference>
<gene>
    <name evidence="9" type="ORF">LCGC14_1922170</name>
</gene>
<keyword evidence="3" id="KW-1003">Cell membrane</keyword>
<dbReference type="EMBL" id="LAZR01020491">
    <property type="protein sequence ID" value="KKL88689.1"/>
    <property type="molecule type" value="Genomic_DNA"/>
</dbReference>
<protein>
    <recommendedName>
        <fullName evidence="8">Membrane transport protein MMPL domain-containing protein</fullName>
    </recommendedName>
</protein>
<feature type="non-terminal residue" evidence="9">
    <location>
        <position position="1"/>
    </location>
</feature>
<evidence type="ECO:0000313" key="9">
    <source>
        <dbReference type="EMBL" id="KKL88689.1"/>
    </source>
</evidence>
<dbReference type="GO" id="GO:0005886">
    <property type="term" value="C:plasma membrane"/>
    <property type="evidence" value="ECO:0007669"/>
    <property type="project" value="UniProtKB-SubCell"/>
</dbReference>
<comment type="similarity">
    <text evidence="2">Belongs to the resistance-nodulation-cell division (RND) (TC 2.A.6) family. MmpL subfamily.</text>
</comment>
<evidence type="ECO:0000256" key="1">
    <source>
        <dbReference type="ARBA" id="ARBA00004651"/>
    </source>
</evidence>
<evidence type="ECO:0000256" key="5">
    <source>
        <dbReference type="ARBA" id="ARBA00022989"/>
    </source>
</evidence>
<evidence type="ECO:0000256" key="4">
    <source>
        <dbReference type="ARBA" id="ARBA00022692"/>
    </source>
</evidence>
<feature type="transmembrane region" description="Helical" evidence="7">
    <location>
        <begin position="18"/>
        <end position="40"/>
    </location>
</feature>